<name>A0A1U9ZXV8_9ACTN</name>
<dbReference type="STRING" id="1909395.BKM31_16040"/>
<dbReference type="AlphaFoldDB" id="A0A1U9ZXV8"/>
<reference evidence="2" key="1">
    <citation type="journal article" date="2017" name="Med. Chem. Commun.">
        <title>Nonomuraea sp. ATCC 55076 harbours the largest actinomycete chromosome to date and the kistamicin biosynthetic gene cluster.</title>
        <authorList>
            <person name="Nazari B."/>
            <person name="Forneris C.C."/>
            <person name="Gibson M.I."/>
            <person name="Moon K."/>
            <person name="Schramma K.R."/>
            <person name="Seyedsayamdost M.R."/>
        </authorList>
    </citation>
    <scope>NUCLEOTIDE SEQUENCE [LARGE SCALE GENOMIC DNA]</scope>
    <source>
        <strain evidence="2">ATCC 55076</strain>
    </source>
</reference>
<sequence length="68" mass="7652">MQGDIWMDGAGKDWLAHTPEVGECGIALTSEFGARFEGEEELKRVDELYGPFRLKTPGKLRLEREAGR</sequence>
<dbReference type="RefSeq" id="WP_080038949.1">
    <property type="nucleotide sequence ID" value="NZ_CP017717.1"/>
</dbReference>
<keyword evidence="2" id="KW-1185">Reference proteome</keyword>
<organism evidence="1 2">
    <name type="scientific">[Actinomadura] parvosata subsp. kistnae</name>
    <dbReference type="NCBI Taxonomy" id="1909395"/>
    <lineage>
        <taxon>Bacteria</taxon>
        <taxon>Bacillati</taxon>
        <taxon>Actinomycetota</taxon>
        <taxon>Actinomycetes</taxon>
        <taxon>Streptosporangiales</taxon>
        <taxon>Streptosporangiaceae</taxon>
        <taxon>Nonomuraea</taxon>
    </lineage>
</organism>
<protein>
    <submittedName>
        <fullName evidence="1">Uncharacterized protein</fullName>
    </submittedName>
</protein>
<proteinExistence type="predicted"/>
<dbReference type="KEGG" id="noa:BKM31_16040"/>
<dbReference type="Proteomes" id="UP000190797">
    <property type="component" value="Chromosome"/>
</dbReference>
<gene>
    <name evidence="1" type="ORF">BKM31_16040</name>
</gene>
<evidence type="ECO:0000313" key="1">
    <source>
        <dbReference type="EMBL" id="AQZ62770.1"/>
    </source>
</evidence>
<dbReference type="OrthoDB" id="3533639at2"/>
<dbReference type="EMBL" id="CP017717">
    <property type="protein sequence ID" value="AQZ62770.1"/>
    <property type="molecule type" value="Genomic_DNA"/>
</dbReference>
<accession>A0A1U9ZXV8</accession>
<evidence type="ECO:0000313" key="2">
    <source>
        <dbReference type="Proteomes" id="UP000190797"/>
    </source>
</evidence>